<dbReference type="PANTHER" id="PTHR42100">
    <property type="entry name" value="OXIDOREDUCTASE 178 KDA SUBUNIT, PUTATIVE (AFU_ORTHOLOGUE AFUA_8G04320)-RELATED"/>
    <property type="match status" value="1"/>
</dbReference>
<keyword evidence="3" id="KW-1185">Reference proteome</keyword>
<evidence type="ECO:0000256" key="1">
    <source>
        <dbReference type="SAM" id="MobiDB-lite"/>
    </source>
</evidence>
<dbReference type="eggNOG" id="ENOG502S7GA">
    <property type="taxonomic scope" value="Eukaryota"/>
</dbReference>
<evidence type="ECO:0000313" key="3">
    <source>
        <dbReference type="Proteomes" id="UP000015241"/>
    </source>
</evidence>
<organism evidence="2 3">
    <name type="scientific">Fomitopsis schrenkii</name>
    <name type="common">Brown rot fungus</name>
    <dbReference type="NCBI Taxonomy" id="2126942"/>
    <lineage>
        <taxon>Eukaryota</taxon>
        <taxon>Fungi</taxon>
        <taxon>Dikarya</taxon>
        <taxon>Basidiomycota</taxon>
        <taxon>Agaricomycotina</taxon>
        <taxon>Agaricomycetes</taxon>
        <taxon>Polyporales</taxon>
        <taxon>Fomitopsis</taxon>
    </lineage>
</organism>
<accession>S8FED1</accession>
<feature type="region of interest" description="Disordered" evidence="1">
    <location>
        <begin position="26"/>
        <end position="47"/>
    </location>
</feature>
<dbReference type="STRING" id="743788.S8FED1"/>
<sequence length="160" mass="17690">MPLVRAAGTSLRPRLAAAPVLRSRLASSHAHEEHHDDHHGEAHDSTVYPRESFSGPFWRRFALATIGVVAFYQFAPAPGEENRLSAGIAEYTKPAEFWDKLTVKHLLQTVEVSDGALLIGDAKPAPVHRYRYPQRFEQGSPHLQPVGLVVDVSDVVPKNV</sequence>
<feature type="compositionally biased region" description="Basic and acidic residues" evidence="1">
    <location>
        <begin position="29"/>
        <end position="44"/>
    </location>
</feature>
<evidence type="ECO:0000313" key="2">
    <source>
        <dbReference type="EMBL" id="EPS99870.1"/>
    </source>
</evidence>
<dbReference type="InterPro" id="IPR034444">
    <property type="entry name" value="Nuo17.8"/>
</dbReference>
<protein>
    <submittedName>
        <fullName evidence="2">Uncharacterized protein</fullName>
    </submittedName>
</protein>
<dbReference type="HOGENOM" id="CLU_122036_1_0_1"/>
<proteinExistence type="predicted"/>
<dbReference type="GO" id="GO:0005739">
    <property type="term" value="C:mitochondrion"/>
    <property type="evidence" value="ECO:0007669"/>
    <property type="project" value="InterPro"/>
</dbReference>
<dbReference type="AlphaFoldDB" id="S8FED1"/>
<dbReference type="PANTHER" id="PTHR42100:SF1">
    <property type="entry name" value="OXIDOREDUCTASE 178 KDA SUBUNIT, PUTATIVE (AFU_ORTHOLOGUE AFUA_8G04320)-RELATED"/>
    <property type="match status" value="1"/>
</dbReference>
<gene>
    <name evidence="2" type="ORF">FOMPIDRAFT_1024014</name>
</gene>
<dbReference type="OrthoDB" id="2120038at2759"/>
<reference evidence="2 3" key="1">
    <citation type="journal article" date="2012" name="Science">
        <title>The Paleozoic origin of enzymatic lignin decomposition reconstructed from 31 fungal genomes.</title>
        <authorList>
            <person name="Floudas D."/>
            <person name="Binder M."/>
            <person name="Riley R."/>
            <person name="Barry K."/>
            <person name="Blanchette R.A."/>
            <person name="Henrissat B."/>
            <person name="Martinez A.T."/>
            <person name="Otillar R."/>
            <person name="Spatafora J.W."/>
            <person name="Yadav J.S."/>
            <person name="Aerts A."/>
            <person name="Benoit I."/>
            <person name="Boyd A."/>
            <person name="Carlson A."/>
            <person name="Copeland A."/>
            <person name="Coutinho P.M."/>
            <person name="de Vries R.P."/>
            <person name="Ferreira P."/>
            <person name="Findley K."/>
            <person name="Foster B."/>
            <person name="Gaskell J."/>
            <person name="Glotzer D."/>
            <person name="Gorecki P."/>
            <person name="Heitman J."/>
            <person name="Hesse C."/>
            <person name="Hori C."/>
            <person name="Igarashi K."/>
            <person name="Jurgens J.A."/>
            <person name="Kallen N."/>
            <person name="Kersten P."/>
            <person name="Kohler A."/>
            <person name="Kuees U."/>
            <person name="Kumar T.K.A."/>
            <person name="Kuo A."/>
            <person name="LaButti K."/>
            <person name="Larrondo L.F."/>
            <person name="Lindquist E."/>
            <person name="Ling A."/>
            <person name="Lombard V."/>
            <person name="Lucas S."/>
            <person name="Lundell T."/>
            <person name="Martin R."/>
            <person name="McLaughlin D.J."/>
            <person name="Morgenstern I."/>
            <person name="Morin E."/>
            <person name="Murat C."/>
            <person name="Nagy L.G."/>
            <person name="Nolan M."/>
            <person name="Ohm R.A."/>
            <person name="Patyshakuliyeva A."/>
            <person name="Rokas A."/>
            <person name="Ruiz-Duenas F.J."/>
            <person name="Sabat G."/>
            <person name="Salamov A."/>
            <person name="Samejima M."/>
            <person name="Schmutz J."/>
            <person name="Slot J.C."/>
            <person name="St John F."/>
            <person name="Stenlid J."/>
            <person name="Sun H."/>
            <person name="Sun S."/>
            <person name="Syed K."/>
            <person name="Tsang A."/>
            <person name="Wiebenga A."/>
            <person name="Young D."/>
            <person name="Pisabarro A."/>
            <person name="Eastwood D.C."/>
            <person name="Martin F."/>
            <person name="Cullen D."/>
            <person name="Grigoriev I.V."/>
            <person name="Hibbett D.S."/>
        </authorList>
    </citation>
    <scope>NUCLEOTIDE SEQUENCE</scope>
    <source>
        <strain evidence="3">FP-58527</strain>
    </source>
</reference>
<dbReference type="EMBL" id="KE504153">
    <property type="protein sequence ID" value="EPS99870.1"/>
    <property type="molecule type" value="Genomic_DNA"/>
</dbReference>
<dbReference type="InParanoid" id="S8FED1"/>
<dbReference type="Proteomes" id="UP000015241">
    <property type="component" value="Unassembled WGS sequence"/>
</dbReference>
<name>S8FED1_FOMSC</name>